<evidence type="ECO:0000313" key="1">
    <source>
        <dbReference type="EMBL" id="CAG8513708.1"/>
    </source>
</evidence>
<dbReference type="AlphaFoldDB" id="A0A9N8ZZJ1"/>
<comment type="caution">
    <text evidence="1">The sequence shown here is derived from an EMBL/GenBank/DDBJ whole genome shotgun (WGS) entry which is preliminary data.</text>
</comment>
<dbReference type="Proteomes" id="UP000789759">
    <property type="component" value="Unassembled WGS sequence"/>
</dbReference>
<reference evidence="1" key="1">
    <citation type="submission" date="2021-06" db="EMBL/GenBank/DDBJ databases">
        <authorList>
            <person name="Kallberg Y."/>
            <person name="Tangrot J."/>
            <person name="Rosling A."/>
        </authorList>
    </citation>
    <scope>NUCLEOTIDE SEQUENCE</scope>
    <source>
        <strain evidence="1">FL966</strain>
    </source>
</reference>
<accession>A0A9N8ZZJ1</accession>
<sequence>MNQLETISKKEADKQLKFTEIVQRNYKIARLNCGTDKPKKEYEIYFVTEIKESYKNRKEQIIELVKYFFHQASKKTFEESIDELKETVIEQLKKREFFEESIIFDKNYLVAKEHIWKK</sequence>
<proteinExistence type="predicted"/>
<organism evidence="1 2">
    <name type="scientific">Cetraspora pellucida</name>
    <dbReference type="NCBI Taxonomy" id="1433469"/>
    <lineage>
        <taxon>Eukaryota</taxon>
        <taxon>Fungi</taxon>
        <taxon>Fungi incertae sedis</taxon>
        <taxon>Mucoromycota</taxon>
        <taxon>Glomeromycotina</taxon>
        <taxon>Glomeromycetes</taxon>
        <taxon>Diversisporales</taxon>
        <taxon>Gigasporaceae</taxon>
        <taxon>Cetraspora</taxon>
    </lineage>
</organism>
<gene>
    <name evidence="1" type="ORF">CPELLU_LOCUS3043</name>
</gene>
<evidence type="ECO:0000313" key="2">
    <source>
        <dbReference type="Proteomes" id="UP000789759"/>
    </source>
</evidence>
<protein>
    <submittedName>
        <fullName evidence="1">21554_t:CDS:1</fullName>
    </submittedName>
</protein>
<keyword evidence="2" id="KW-1185">Reference proteome</keyword>
<name>A0A9N8ZZJ1_9GLOM</name>
<dbReference type="EMBL" id="CAJVQA010001419">
    <property type="protein sequence ID" value="CAG8513708.1"/>
    <property type="molecule type" value="Genomic_DNA"/>
</dbReference>